<accession>A0A420YA67</accession>
<dbReference type="EMBL" id="QVQW01000027">
    <property type="protein sequence ID" value="RKU44766.1"/>
    <property type="molecule type" value="Genomic_DNA"/>
</dbReference>
<gene>
    <name evidence="3" type="ORF">DL546_006280</name>
</gene>
<feature type="compositionally biased region" description="Basic and acidic residues" evidence="1">
    <location>
        <begin position="517"/>
        <end position="527"/>
    </location>
</feature>
<evidence type="ECO:0000313" key="4">
    <source>
        <dbReference type="Proteomes" id="UP000275385"/>
    </source>
</evidence>
<dbReference type="PANTHER" id="PTHR38788">
    <property type="entry name" value="CLR5 DOMAIN-CONTAINING PROTEIN"/>
    <property type="match status" value="1"/>
</dbReference>
<sequence length="545" mass="62171">MIMEGEGHTLSGAKIGIAHSDHEIPWATNDNWEKHRSEITALYRDGNKTLKEVMAHMEGRYRFRATARMYKSRISRWNIEKKMKARDVVSVLQRSEYHSQDHGRPSIVTVDGRVVHLSRVQQYIERRRRQNRTSVKQMWRPDNPRPALTAAARLQIPEEMGRLIQQYIDGSFEVGAWIAGEQRDQLRSSKSTGIVVDSFNLLFDACALLNRNEVPAGFAKIHESLDIMGRALSEEDPHLLGAAFRVLALCQWYGLMDIYGVLSTHLQRLSLVVLGSSHPATRVLTMLITMAPEDREVGLKIAAELHTRHLQHRLMRCNIGACLHLLMSYVDTLESLEHYDEATKIILEIVSVPDSRFSWSNETLRLYLQFLSRPLDEEVYPKRADLGIPVGNKPVTYVDTVESWMTFAPVLSDELTSADRVSAAADVVKYCYEARTRTLREGRGNTNVIKGGPNMWPSVVTCEDKERVRVLKNLVHRSDDEPGQITKFDISKYAQFSQRQMPESLCRGTSSKGQLRSRLDGCDDVHPPHPRRNLRSLRPKVKPES</sequence>
<comment type="caution">
    <text evidence="3">The sequence shown here is derived from an EMBL/GenBank/DDBJ whole genome shotgun (WGS) entry which is preliminary data.</text>
</comment>
<organism evidence="3 4">
    <name type="scientific">Coniochaeta pulveracea</name>
    <dbReference type="NCBI Taxonomy" id="177199"/>
    <lineage>
        <taxon>Eukaryota</taxon>
        <taxon>Fungi</taxon>
        <taxon>Dikarya</taxon>
        <taxon>Ascomycota</taxon>
        <taxon>Pezizomycotina</taxon>
        <taxon>Sordariomycetes</taxon>
        <taxon>Sordariomycetidae</taxon>
        <taxon>Coniochaetales</taxon>
        <taxon>Coniochaetaceae</taxon>
        <taxon>Coniochaeta</taxon>
    </lineage>
</organism>
<evidence type="ECO:0000313" key="3">
    <source>
        <dbReference type="EMBL" id="RKU44766.1"/>
    </source>
</evidence>
<dbReference type="OrthoDB" id="5308957at2759"/>
<keyword evidence="4" id="KW-1185">Reference proteome</keyword>
<dbReference type="AlphaFoldDB" id="A0A420YA67"/>
<evidence type="ECO:0000259" key="2">
    <source>
        <dbReference type="Pfam" id="PF14420"/>
    </source>
</evidence>
<dbReference type="PANTHER" id="PTHR38788:SF3">
    <property type="entry name" value="CLR5 DOMAIN-CONTAINING PROTEIN"/>
    <property type="match status" value="1"/>
</dbReference>
<feature type="compositionally biased region" description="Polar residues" evidence="1">
    <location>
        <begin position="501"/>
        <end position="514"/>
    </location>
</feature>
<evidence type="ECO:0000256" key="1">
    <source>
        <dbReference type="SAM" id="MobiDB-lite"/>
    </source>
</evidence>
<dbReference type="STRING" id="177199.A0A420YA67"/>
<protein>
    <recommendedName>
        <fullName evidence="2">Clr5 domain-containing protein</fullName>
    </recommendedName>
</protein>
<dbReference type="Proteomes" id="UP000275385">
    <property type="component" value="Unassembled WGS sequence"/>
</dbReference>
<feature type="compositionally biased region" description="Basic residues" evidence="1">
    <location>
        <begin position="528"/>
        <end position="545"/>
    </location>
</feature>
<feature type="domain" description="Clr5" evidence="2">
    <location>
        <begin position="29"/>
        <end position="81"/>
    </location>
</feature>
<feature type="region of interest" description="Disordered" evidence="1">
    <location>
        <begin position="501"/>
        <end position="545"/>
    </location>
</feature>
<name>A0A420YA67_9PEZI</name>
<reference evidence="3 4" key="1">
    <citation type="submission" date="2018-08" db="EMBL/GenBank/DDBJ databases">
        <title>Draft genome of the lignicolous fungus Coniochaeta pulveracea.</title>
        <authorList>
            <person name="Borstlap C.J."/>
            <person name="De Witt R.N."/>
            <person name="Botha A."/>
            <person name="Volschenk H."/>
        </authorList>
    </citation>
    <scope>NUCLEOTIDE SEQUENCE [LARGE SCALE GENOMIC DNA]</scope>
    <source>
        <strain evidence="3 4">CAB683</strain>
    </source>
</reference>
<dbReference type="InterPro" id="IPR025676">
    <property type="entry name" value="Clr5_dom"/>
</dbReference>
<proteinExistence type="predicted"/>
<dbReference type="Pfam" id="PF14420">
    <property type="entry name" value="Clr5"/>
    <property type="match status" value="1"/>
</dbReference>